<keyword evidence="3 6" id="KW-1133">Transmembrane helix</keyword>
<feature type="compositionally biased region" description="Polar residues" evidence="5">
    <location>
        <begin position="250"/>
        <end position="262"/>
    </location>
</feature>
<dbReference type="PANTHER" id="PTHR15549">
    <property type="entry name" value="PAIRED IMMUNOGLOBULIN-LIKE TYPE 2 RECEPTOR"/>
    <property type="match status" value="1"/>
</dbReference>
<dbReference type="GO" id="GO:0016020">
    <property type="term" value="C:membrane"/>
    <property type="evidence" value="ECO:0007669"/>
    <property type="project" value="UniProtKB-SubCell"/>
</dbReference>
<evidence type="ECO:0008006" key="9">
    <source>
        <dbReference type="Google" id="ProtNLM"/>
    </source>
</evidence>
<feature type="transmembrane region" description="Helical" evidence="6">
    <location>
        <begin position="32"/>
        <end position="58"/>
    </location>
</feature>
<comment type="subcellular location">
    <subcellularLocation>
        <location evidence="1">Membrane</location>
        <topology evidence="1">Single-pass membrane protein</topology>
    </subcellularLocation>
</comment>
<dbReference type="OrthoDB" id="5390143at2759"/>
<dbReference type="GO" id="GO:0071944">
    <property type="term" value="C:cell periphery"/>
    <property type="evidence" value="ECO:0007669"/>
    <property type="project" value="UniProtKB-ARBA"/>
</dbReference>
<keyword evidence="2 6" id="KW-0812">Transmembrane</keyword>
<accession>A0A9Q8Q5I9</accession>
<evidence type="ECO:0000256" key="6">
    <source>
        <dbReference type="SAM" id="Phobius"/>
    </source>
</evidence>
<protein>
    <recommendedName>
        <fullName evidence="9">Mid2 domain-containing protein</fullName>
    </recommendedName>
</protein>
<keyword evidence="4 6" id="KW-0472">Membrane</keyword>
<feature type="region of interest" description="Disordered" evidence="5">
    <location>
        <begin position="163"/>
        <end position="202"/>
    </location>
</feature>
<evidence type="ECO:0000256" key="1">
    <source>
        <dbReference type="ARBA" id="ARBA00004167"/>
    </source>
</evidence>
<feature type="transmembrane region" description="Helical" evidence="6">
    <location>
        <begin position="210"/>
        <end position="231"/>
    </location>
</feature>
<dbReference type="Proteomes" id="UP000829364">
    <property type="component" value="Chromosome 1"/>
</dbReference>
<dbReference type="InterPro" id="IPR051694">
    <property type="entry name" value="Immunoregulatory_rcpt-like"/>
</dbReference>
<gene>
    <name evidence="7" type="ORF">JDV02_000138</name>
</gene>
<dbReference type="EMBL" id="CP086354">
    <property type="protein sequence ID" value="UNI13390.1"/>
    <property type="molecule type" value="Genomic_DNA"/>
</dbReference>
<dbReference type="GeneID" id="72062105"/>
<feature type="region of interest" description="Disordered" evidence="5">
    <location>
        <begin position="250"/>
        <end position="290"/>
    </location>
</feature>
<proteinExistence type="predicted"/>
<evidence type="ECO:0000256" key="3">
    <source>
        <dbReference type="ARBA" id="ARBA00022989"/>
    </source>
</evidence>
<dbReference type="RefSeq" id="XP_047836871.1">
    <property type="nucleotide sequence ID" value="XM_047980913.1"/>
</dbReference>
<evidence type="ECO:0000313" key="8">
    <source>
        <dbReference type="Proteomes" id="UP000829364"/>
    </source>
</evidence>
<keyword evidence="8" id="KW-1185">Reference proteome</keyword>
<evidence type="ECO:0000256" key="2">
    <source>
        <dbReference type="ARBA" id="ARBA00022692"/>
    </source>
</evidence>
<evidence type="ECO:0000256" key="4">
    <source>
        <dbReference type="ARBA" id="ARBA00023136"/>
    </source>
</evidence>
<feature type="compositionally biased region" description="Low complexity" evidence="5">
    <location>
        <begin position="163"/>
        <end position="196"/>
    </location>
</feature>
<dbReference type="AlphaFoldDB" id="A0A9Q8Q5I9"/>
<evidence type="ECO:0000313" key="7">
    <source>
        <dbReference type="EMBL" id="UNI13390.1"/>
    </source>
</evidence>
<sequence>MSVHQTYIHPSHHALQQRLLRRPWGASSTQPAMLGALVWILLISVHVPSVLSLAEFFVPGAPPYPRWRAGDVQKIKYRTTYTEYTIALWQQLDSAGRLGPILFQTTNGPDTDFDWVVQSYTLNLDTSDKFFLWLFEGGPSAQGNTSITNQSSGFFYISPAVTTTSSSTSTTTSTSTPSSSSSPSSSSATPSSSPTVQATTDNGLSTGAKAGIGAGAGVAGLAILAAILLFAGYRSKKKRELEELRSASYLNSGGFTSTNMSKTALPVTPVPQQPPSELPGHHHRDMAELG</sequence>
<name>A0A9Q8Q5I9_9HYPO</name>
<dbReference type="KEGG" id="ptkz:JDV02_000138"/>
<organism evidence="7 8">
    <name type="scientific">Purpureocillium takamizusanense</name>
    <dbReference type="NCBI Taxonomy" id="2060973"/>
    <lineage>
        <taxon>Eukaryota</taxon>
        <taxon>Fungi</taxon>
        <taxon>Dikarya</taxon>
        <taxon>Ascomycota</taxon>
        <taxon>Pezizomycotina</taxon>
        <taxon>Sordariomycetes</taxon>
        <taxon>Hypocreomycetidae</taxon>
        <taxon>Hypocreales</taxon>
        <taxon>Ophiocordycipitaceae</taxon>
        <taxon>Purpureocillium</taxon>
    </lineage>
</organism>
<evidence type="ECO:0000256" key="5">
    <source>
        <dbReference type="SAM" id="MobiDB-lite"/>
    </source>
</evidence>
<reference evidence="7" key="1">
    <citation type="submission" date="2021-11" db="EMBL/GenBank/DDBJ databases">
        <title>Purpureocillium_takamizusanense_genome.</title>
        <authorList>
            <person name="Nguyen N.-H."/>
        </authorList>
    </citation>
    <scope>NUCLEOTIDE SEQUENCE</scope>
    <source>
        <strain evidence="7">PT3</strain>
    </source>
</reference>
<dbReference type="PANTHER" id="PTHR15549:SF33">
    <property type="entry name" value="MEMBRANE PROTEIN WSC4, PUTATIVE (AFU_ORTHOLOGUE AFUA_5G09020)-RELATED"/>
    <property type="match status" value="1"/>
</dbReference>
<feature type="compositionally biased region" description="Pro residues" evidence="5">
    <location>
        <begin position="268"/>
        <end position="277"/>
    </location>
</feature>